<comment type="caution">
    <text evidence="1">The sequence shown here is derived from an EMBL/GenBank/DDBJ whole genome shotgun (WGS) entry which is preliminary data.</text>
</comment>
<proteinExistence type="predicted"/>
<sequence length="256" mass="28527">MALDNETKTPAVEAEEKTTTKVPAVEVVEDVEKIKTEKEPEKIEEQKVVLPKEDVNNINKTKEDMADAVAEIIEKKVDELVVAKEAVPDVAEKNQDEPNVIDEPISYEKLPVPADEIAMKNEAEINEKQEKVEPLKIEEPAMDVKNDDEATKDDKTVVAFEIKDNGGYETAKETADPEKPAPEHVKTESKEEKTVDETKLTDSDSKEEKMSPRQSISLMGKVKKSFMKAKKAITGKNNTSTSTSTKTPETKEEEKA</sequence>
<accession>A0ACB9GTM1</accession>
<keyword evidence="2" id="KW-1185">Reference proteome</keyword>
<reference evidence="2" key="1">
    <citation type="journal article" date="2022" name="Mol. Ecol. Resour.">
        <title>The genomes of chicory, endive, great burdock and yacon provide insights into Asteraceae palaeo-polyploidization history and plant inulin production.</title>
        <authorList>
            <person name="Fan W."/>
            <person name="Wang S."/>
            <person name="Wang H."/>
            <person name="Wang A."/>
            <person name="Jiang F."/>
            <person name="Liu H."/>
            <person name="Zhao H."/>
            <person name="Xu D."/>
            <person name="Zhang Y."/>
        </authorList>
    </citation>
    <scope>NUCLEOTIDE SEQUENCE [LARGE SCALE GENOMIC DNA]</scope>
    <source>
        <strain evidence="2">cv. Yunnan</strain>
    </source>
</reference>
<dbReference type="Proteomes" id="UP001056120">
    <property type="component" value="Linkage Group LG13"/>
</dbReference>
<evidence type="ECO:0000313" key="2">
    <source>
        <dbReference type="Proteomes" id="UP001056120"/>
    </source>
</evidence>
<name>A0ACB9GTM1_9ASTR</name>
<reference evidence="1 2" key="2">
    <citation type="journal article" date="2022" name="Mol. Ecol. Resour.">
        <title>The genomes of chicory, endive, great burdock and yacon provide insights into Asteraceae paleo-polyploidization history and plant inulin production.</title>
        <authorList>
            <person name="Fan W."/>
            <person name="Wang S."/>
            <person name="Wang H."/>
            <person name="Wang A."/>
            <person name="Jiang F."/>
            <person name="Liu H."/>
            <person name="Zhao H."/>
            <person name="Xu D."/>
            <person name="Zhang Y."/>
        </authorList>
    </citation>
    <scope>NUCLEOTIDE SEQUENCE [LARGE SCALE GENOMIC DNA]</scope>
    <source>
        <strain evidence="2">cv. Yunnan</strain>
        <tissue evidence="1">Leaves</tissue>
    </source>
</reference>
<organism evidence="1 2">
    <name type="scientific">Smallanthus sonchifolius</name>
    <dbReference type="NCBI Taxonomy" id="185202"/>
    <lineage>
        <taxon>Eukaryota</taxon>
        <taxon>Viridiplantae</taxon>
        <taxon>Streptophyta</taxon>
        <taxon>Embryophyta</taxon>
        <taxon>Tracheophyta</taxon>
        <taxon>Spermatophyta</taxon>
        <taxon>Magnoliopsida</taxon>
        <taxon>eudicotyledons</taxon>
        <taxon>Gunneridae</taxon>
        <taxon>Pentapetalae</taxon>
        <taxon>asterids</taxon>
        <taxon>campanulids</taxon>
        <taxon>Asterales</taxon>
        <taxon>Asteraceae</taxon>
        <taxon>Asteroideae</taxon>
        <taxon>Heliantheae alliance</taxon>
        <taxon>Millerieae</taxon>
        <taxon>Smallanthus</taxon>
    </lineage>
</organism>
<gene>
    <name evidence="1" type="ORF">L1987_40758</name>
</gene>
<protein>
    <submittedName>
        <fullName evidence="1">Uncharacterized protein</fullName>
    </submittedName>
</protein>
<evidence type="ECO:0000313" key="1">
    <source>
        <dbReference type="EMBL" id="KAI3786787.1"/>
    </source>
</evidence>
<dbReference type="EMBL" id="CM042030">
    <property type="protein sequence ID" value="KAI3786787.1"/>
    <property type="molecule type" value="Genomic_DNA"/>
</dbReference>